<accession>A0A9X1QCT8</accession>
<dbReference type="SUPFAM" id="SSF56935">
    <property type="entry name" value="Porins"/>
    <property type="match status" value="1"/>
</dbReference>
<evidence type="ECO:0000259" key="1">
    <source>
        <dbReference type="Pfam" id="PF07715"/>
    </source>
</evidence>
<comment type="caution">
    <text evidence="2">The sequence shown here is derived from an EMBL/GenBank/DDBJ whole genome shotgun (WGS) entry which is preliminary data.</text>
</comment>
<gene>
    <name evidence="2" type="ORF">L0661_10775</name>
</gene>
<dbReference type="InterPro" id="IPR012910">
    <property type="entry name" value="Plug_dom"/>
</dbReference>
<feature type="domain" description="TonB-dependent receptor plug" evidence="1">
    <location>
        <begin position="138"/>
        <end position="216"/>
    </location>
</feature>
<organism evidence="2 3">
    <name type="scientific">Dyadobacter chenhuakuii</name>
    <dbReference type="NCBI Taxonomy" id="2909339"/>
    <lineage>
        <taxon>Bacteria</taxon>
        <taxon>Pseudomonadati</taxon>
        <taxon>Bacteroidota</taxon>
        <taxon>Cytophagia</taxon>
        <taxon>Cytophagales</taxon>
        <taxon>Spirosomataceae</taxon>
        <taxon>Dyadobacter</taxon>
    </lineage>
</organism>
<keyword evidence="2" id="KW-0675">Receptor</keyword>
<dbReference type="SUPFAM" id="SSF49464">
    <property type="entry name" value="Carboxypeptidase regulatory domain-like"/>
    <property type="match status" value="1"/>
</dbReference>
<dbReference type="InterPro" id="IPR008969">
    <property type="entry name" value="CarboxyPept-like_regulatory"/>
</dbReference>
<sequence length="785" mass="87982">MTKLLIIAAFFISINTYAQRHNLSGIVTDAVSGESLPNASVKVAGMDAGIQSNAYGYYSLSLKKGICLIEISYLGYLKKSVLVDLQRNLKLDIQLTPANQQLKEVQVKERDQVDLGNTIPGKSSIQMSQVKSMGTMAGEADIFQALQYLPGIKAAVEGNTGLSVRGGSFDQTLILLDDAPVYNPSHALGFFSAFNSDAIKSVDIYKGTVPAQFGGRLSSVVDLKMKEGNVNHLNVSGGLGAIASRLTVEGPIKKERSSFIVSGRYSYAGSTANLIGKLAQQMNVYPFRNFTGGNDIRFYDLNAKINWKSTDSKDQFFISAYAGKDWFKYYLFQQGTFMKWQNNTLSFRWNRVQRSNLFFNTTAYFSNYGYNYSLLMDRRDFEWKAGLQEVGLKNEWDYFIDPTASLKAGASLTYTHYSPGAIKPKSDSSITIPFTLRAQNTLQNAVFAGYTKQLSKGFSMYAGLRVSIYSMVGPGMTYEYSQNRDHVQDSTRYKAGGLMNFRAGIEPRWSLNYMPDSISVLSIAANRSMQYSHLLNSSAVGLPTDVWLPSNRNVAPQSATLISLSYKRIIKNVTISVEAYQKWMKGVIDLVDNAQLFVNQYADSQVRSGKGNAWGLETMLEKKTGRLTGWITYTLSKTDRTIPGVNNDLAYPTRYDRRHSISFVTTFHATKRTALSMDFQFNSGGAASFPVGAYEYLGASFNYYTSRNGYRLPAYHRLDVQAMFTRKRKKWERQFVVGIFNVYDQRNLFSVQVEPDTFSQPYELSRISAISLYGVMPFFSYGFKI</sequence>
<name>A0A9X1QCT8_9BACT</name>
<dbReference type="Pfam" id="PF07715">
    <property type="entry name" value="Plug"/>
    <property type="match status" value="1"/>
</dbReference>
<evidence type="ECO:0000313" key="3">
    <source>
        <dbReference type="Proteomes" id="UP001139411"/>
    </source>
</evidence>
<dbReference type="Proteomes" id="UP001139411">
    <property type="component" value="Unassembled WGS sequence"/>
</dbReference>
<dbReference type="Gene3D" id="2.60.40.1120">
    <property type="entry name" value="Carboxypeptidase-like, regulatory domain"/>
    <property type="match status" value="1"/>
</dbReference>
<dbReference type="Gene3D" id="2.170.130.10">
    <property type="entry name" value="TonB-dependent receptor, plug domain"/>
    <property type="match status" value="1"/>
</dbReference>
<dbReference type="InterPro" id="IPR037066">
    <property type="entry name" value="Plug_dom_sf"/>
</dbReference>
<dbReference type="Pfam" id="PF13715">
    <property type="entry name" value="CarbopepD_reg_2"/>
    <property type="match status" value="1"/>
</dbReference>
<protein>
    <submittedName>
        <fullName evidence="2">TonB-dependent receptor</fullName>
    </submittedName>
</protein>
<dbReference type="EMBL" id="JAKFFV010000005">
    <property type="protein sequence ID" value="MCF2498796.1"/>
    <property type="molecule type" value="Genomic_DNA"/>
</dbReference>
<dbReference type="RefSeq" id="WP_235177767.1">
    <property type="nucleotide sequence ID" value="NZ_JAKFFV010000005.1"/>
</dbReference>
<proteinExistence type="predicted"/>
<reference evidence="2" key="1">
    <citation type="submission" date="2022-01" db="EMBL/GenBank/DDBJ databases">
        <title>Novel species in genus Dyadobacter.</title>
        <authorList>
            <person name="Ma C."/>
        </authorList>
    </citation>
    <scope>NUCLEOTIDE SEQUENCE</scope>
    <source>
        <strain evidence="2">CY357</strain>
    </source>
</reference>
<evidence type="ECO:0000313" key="2">
    <source>
        <dbReference type="EMBL" id="MCF2498796.1"/>
    </source>
</evidence>
<dbReference type="AlphaFoldDB" id="A0A9X1QCT8"/>